<dbReference type="Proteomes" id="UP001230915">
    <property type="component" value="Unassembled WGS sequence"/>
</dbReference>
<keyword evidence="1" id="KW-0472">Membrane</keyword>
<sequence length="136" mass="15396">MTRNKLYTLLTVLSLSGYAWLVFQLYAEQQNSGIGQVCIFKSVTNLPCPSCGSTRSILEIVQGNLLAALYINPLGFLFVSVLLILPLWIIADLLQKSDSLLKFYHHTEKWISKKPVALVLIVLVLLNWGWNIYKDL</sequence>
<gene>
    <name evidence="2" type="ORF">RBU60_04335</name>
</gene>
<proteinExistence type="predicted"/>
<evidence type="ECO:0000313" key="2">
    <source>
        <dbReference type="EMBL" id="MDQ7916791.1"/>
    </source>
</evidence>
<accession>A0ABU1A0K0</accession>
<dbReference type="EMBL" id="JAVHUL010000007">
    <property type="protein sequence ID" value="MDQ7916791.1"/>
    <property type="molecule type" value="Genomic_DNA"/>
</dbReference>
<dbReference type="InterPro" id="IPR021215">
    <property type="entry name" value="DUF2752"/>
</dbReference>
<evidence type="ECO:0000256" key="1">
    <source>
        <dbReference type="SAM" id="Phobius"/>
    </source>
</evidence>
<name>A0ABU1A0K0_9FLAO</name>
<feature type="transmembrane region" description="Helical" evidence="1">
    <location>
        <begin position="115"/>
        <end position="133"/>
    </location>
</feature>
<organism evidence="2 3">
    <name type="scientific">Mesonia profundi</name>
    <dbReference type="NCBI Taxonomy" id="3070998"/>
    <lineage>
        <taxon>Bacteria</taxon>
        <taxon>Pseudomonadati</taxon>
        <taxon>Bacteroidota</taxon>
        <taxon>Flavobacteriia</taxon>
        <taxon>Flavobacteriales</taxon>
        <taxon>Flavobacteriaceae</taxon>
        <taxon>Mesonia</taxon>
    </lineage>
</organism>
<comment type="caution">
    <text evidence="2">The sequence shown here is derived from an EMBL/GenBank/DDBJ whole genome shotgun (WGS) entry which is preliminary data.</text>
</comment>
<reference evidence="2 3" key="1">
    <citation type="submission" date="2023-08" db="EMBL/GenBank/DDBJ databases">
        <title>Mesonia sp. MT50, isolated from deep-sea sediment of the Mariana Trench.</title>
        <authorList>
            <person name="Fu H."/>
        </authorList>
    </citation>
    <scope>NUCLEOTIDE SEQUENCE [LARGE SCALE GENOMIC DNA]</scope>
    <source>
        <strain evidence="2 3">MT50</strain>
    </source>
</reference>
<evidence type="ECO:0000313" key="3">
    <source>
        <dbReference type="Proteomes" id="UP001230915"/>
    </source>
</evidence>
<protein>
    <submittedName>
        <fullName evidence="2">DUF2752 domain-containing protein</fullName>
    </submittedName>
</protein>
<feature type="transmembrane region" description="Helical" evidence="1">
    <location>
        <begin position="74"/>
        <end position="94"/>
    </location>
</feature>
<keyword evidence="1" id="KW-0812">Transmembrane</keyword>
<dbReference type="RefSeq" id="WP_308863441.1">
    <property type="nucleotide sequence ID" value="NZ_JAVHUL010000007.1"/>
</dbReference>
<keyword evidence="3" id="KW-1185">Reference proteome</keyword>
<dbReference type="Pfam" id="PF10825">
    <property type="entry name" value="DUF2752"/>
    <property type="match status" value="1"/>
</dbReference>
<keyword evidence="1" id="KW-1133">Transmembrane helix</keyword>
<feature type="transmembrane region" description="Helical" evidence="1">
    <location>
        <begin position="7"/>
        <end position="27"/>
    </location>
</feature>